<dbReference type="EMBL" id="LLXH01000541">
    <property type="protein sequence ID" value="PKC65450.1"/>
    <property type="molecule type" value="Genomic_DNA"/>
</dbReference>
<dbReference type="Proteomes" id="UP000232722">
    <property type="component" value="Unassembled WGS sequence"/>
</dbReference>
<dbReference type="Proteomes" id="UP000232688">
    <property type="component" value="Unassembled WGS sequence"/>
</dbReference>
<evidence type="ECO:0000313" key="2">
    <source>
        <dbReference type="EMBL" id="PKC09521.1"/>
    </source>
</evidence>
<dbReference type="VEuPathDB" id="FungiDB:RhiirFUN_003539"/>
<sequence length="120" mass="13796">MLQVLQKSLPVTSKIRLMRSMMLPMRYNSTISNKESANQPKGIKEYNDSLQNLETLSEIVEENLDKFTRANCSTRFLNSSIISEVESTIEKLKDGETKRVKIRDNIHSALQDKLNNISYT</sequence>
<reference evidence="3 4" key="3">
    <citation type="submission" date="2017-10" db="EMBL/GenBank/DDBJ databases">
        <title>Extensive intraspecific genome diversity in a model arbuscular mycorrhizal fungus.</title>
        <authorList>
            <person name="Chen E.C.H."/>
            <person name="Morin E."/>
            <person name="Baudet D."/>
            <person name="Noel J."/>
            <person name="Ndikumana S."/>
            <person name="Charron P."/>
            <person name="St-Onge C."/>
            <person name="Giorgi J."/>
            <person name="Grigoriev I.V."/>
            <person name="Roux C."/>
            <person name="Martin F.M."/>
            <person name="Corradi N."/>
        </authorList>
    </citation>
    <scope>NUCLEOTIDE SEQUENCE [LARGE SCALE GENOMIC DNA]</scope>
    <source>
        <strain evidence="3 4">A1</strain>
    </source>
</reference>
<evidence type="ECO:0000313" key="5">
    <source>
        <dbReference type="Proteomes" id="UP000232722"/>
    </source>
</evidence>
<organism evidence="2 5">
    <name type="scientific">Rhizophagus irregularis</name>
    <dbReference type="NCBI Taxonomy" id="588596"/>
    <lineage>
        <taxon>Eukaryota</taxon>
        <taxon>Fungi</taxon>
        <taxon>Fungi incertae sedis</taxon>
        <taxon>Mucoromycota</taxon>
        <taxon>Glomeromycotina</taxon>
        <taxon>Glomeromycetes</taxon>
        <taxon>Glomerales</taxon>
        <taxon>Glomeraceae</taxon>
        <taxon>Rhizophagus</taxon>
    </lineage>
</organism>
<comment type="caution">
    <text evidence="2">The sequence shown here is derived from an EMBL/GenBank/DDBJ whole genome shotgun (WGS) entry which is preliminary data.</text>
</comment>
<evidence type="ECO:0000256" key="1">
    <source>
        <dbReference type="SAM" id="Coils"/>
    </source>
</evidence>
<reference evidence="2 5" key="1">
    <citation type="submission" date="2016-04" db="EMBL/GenBank/DDBJ databases">
        <title>Genome analyses suggest a sexual origin of heterokaryosis in a supposedly ancient asexual fungus.</title>
        <authorList>
            <person name="Ropars J."/>
            <person name="Sedzielewska K."/>
            <person name="Noel J."/>
            <person name="Charron P."/>
            <person name="Farinelli L."/>
            <person name="Marton T."/>
            <person name="Kruger M."/>
            <person name="Pelin A."/>
            <person name="Brachmann A."/>
            <person name="Corradi N."/>
        </authorList>
    </citation>
    <scope>NUCLEOTIDE SEQUENCE [LARGE SCALE GENOMIC DNA]</scope>
    <source>
        <strain evidence="2 5">A5</strain>
    </source>
</reference>
<proteinExistence type="predicted"/>
<dbReference type="AlphaFoldDB" id="A0A2N0PRR1"/>
<keyword evidence="1" id="KW-0175">Coiled coil</keyword>
<reference evidence="3 4" key="4">
    <citation type="submission" date="2017-10" db="EMBL/GenBank/DDBJ databases">
        <title>Genome analyses suggest a sexual origin of heterokaryosis in a supposedly ancient asexual fungus.</title>
        <authorList>
            <person name="Corradi N."/>
            <person name="Sedzielewska K."/>
            <person name="Noel J."/>
            <person name="Charron P."/>
            <person name="Farinelli L."/>
            <person name="Marton T."/>
            <person name="Kruger M."/>
            <person name="Pelin A."/>
            <person name="Brachmann A."/>
            <person name="Corradi N."/>
        </authorList>
    </citation>
    <scope>NUCLEOTIDE SEQUENCE [LARGE SCALE GENOMIC DNA]</scope>
    <source>
        <strain evidence="3 4">A1</strain>
    </source>
</reference>
<protein>
    <submittedName>
        <fullName evidence="2">Uncharacterized protein</fullName>
    </submittedName>
</protein>
<accession>A0A2N0PRR1</accession>
<dbReference type="VEuPathDB" id="FungiDB:FUN_021694"/>
<dbReference type="EMBL" id="LLXJ01000451">
    <property type="protein sequence ID" value="PKC09521.1"/>
    <property type="molecule type" value="Genomic_DNA"/>
</dbReference>
<feature type="coiled-coil region" evidence="1">
    <location>
        <begin position="43"/>
        <end position="70"/>
    </location>
</feature>
<evidence type="ECO:0000313" key="3">
    <source>
        <dbReference type="EMBL" id="PKC65450.1"/>
    </source>
</evidence>
<dbReference type="VEuPathDB" id="FungiDB:RhiirA1_420422"/>
<name>A0A2N0PRR1_9GLOM</name>
<reference evidence="2 5" key="2">
    <citation type="submission" date="2017-09" db="EMBL/GenBank/DDBJ databases">
        <title>Extensive intraspecific genome diversity in a model arbuscular mycorrhizal fungus.</title>
        <authorList>
            <person name="Chen E.C."/>
            <person name="Morin E."/>
            <person name="Beaudet D."/>
            <person name="Noel J."/>
            <person name="Ndikumana S."/>
            <person name="Charron P."/>
            <person name="St-Onge C."/>
            <person name="Giorgi J."/>
            <person name="Grigoriev I.V."/>
            <person name="Roux C."/>
            <person name="Martin F.M."/>
            <person name="Corradi N."/>
        </authorList>
    </citation>
    <scope>NUCLEOTIDE SEQUENCE [LARGE SCALE GENOMIC DNA]</scope>
    <source>
        <strain evidence="2 5">A5</strain>
    </source>
</reference>
<gene>
    <name evidence="3" type="ORF">RhiirA1_420422</name>
    <name evidence="2" type="ORF">RhiirA5_356582</name>
</gene>
<evidence type="ECO:0000313" key="4">
    <source>
        <dbReference type="Proteomes" id="UP000232688"/>
    </source>
</evidence>